<dbReference type="InterPro" id="IPR050388">
    <property type="entry name" value="ABC_Ni/Peptide_Import"/>
</dbReference>
<comment type="caution">
    <text evidence="11">The sequence shown here is derived from an EMBL/GenBank/DDBJ whole genome shotgun (WGS) entry which is preliminary data.</text>
</comment>
<evidence type="ECO:0000256" key="4">
    <source>
        <dbReference type="ARBA" id="ARBA00022475"/>
    </source>
</evidence>
<keyword evidence="4" id="KW-1003">Cell membrane</keyword>
<dbReference type="Gene3D" id="3.40.50.300">
    <property type="entry name" value="P-loop containing nucleotide triphosphate hydrolases"/>
    <property type="match status" value="1"/>
</dbReference>
<keyword evidence="9" id="KW-0472">Membrane</keyword>
<dbReference type="RefSeq" id="WP_160892751.1">
    <property type="nucleotide sequence ID" value="NZ_WUMU01000004.1"/>
</dbReference>
<dbReference type="Pfam" id="PF00005">
    <property type="entry name" value="ABC_tran"/>
    <property type="match status" value="1"/>
</dbReference>
<dbReference type="SMART" id="SM00382">
    <property type="entry name" value="AAA"/>
    <property type="match status" value="1"/>
</dbReference>
<evidence type="ECO:0000256" key="9">
    <source>
        <dbReference type="ARBA" id="ARBA00023136"/>
    </source>
</evidence>
<comment type="subcellular location">
    <subcellularLocation>
        <location evidence="1">Cell inner membrane</location>
        <topology evidence="1">Peripheral membrane protein</topology>
    </subcellularLocation>
</comment>
<dbReference type="GO" id="GO:0016887">
    <property type="term" value="F:ATP hydrolysis activity"/>
    <property type="evidence" value="ECO:0007669"/>
    <property type="project" value="InterPro"/>
</dbReference>
<evidence type="ECO:0000259" key="10">
    <source>
        <dbReference type="PROSITE" id="PS50893"/>
    </source>
</evidence>
<dbReference type="InterPro" id="IPR017871">
    <property type="entry name" value="ABC_transporter-like_CS"/>
</dbReference>
<organism evidence="11 12">
    <name type="scientific">Pseudooceanicola albus</name>
    <dbReference type="NCBI Taxonomy" id="2692189"/>
    <lineage>
        <taxon>Bacteria</taxon>
        <taxon>Pseudomonadati</taxon>
        <taxon>Pseudomonadota</taxon>
        <taxon>Alphaproteobacteria</taxon>
        <taxon>Rhodobacterales</taxon>
        <taxon>Paracoccaceae</taxon>
        <taxon>Pseudooceanicola</taxon>
    </lineage>
</organism>
<evidence type="ECO:0000313" key="12">
    <source>
        <dbReference type="Proteomes" id="UP000477911"/>
    </source>
</evidence>
<dbReference type="InterPro" id="IPR003439">
    <property type="entry name" value="ABC_transporter-like_ATP-bd"/>
</dbReference>
<evidence type="ECO:0000256" key="2">
    <source>
        <dbReference type="ARBA" id="ARBA00005417"/>
    </source>
</evidence>
<gene>
    <name evidence="11" type="ORF">GR170_06285</name>
</gene>
<dbReference type="GO" id="GO:0005886">
    <property type="term" value="C:plasma membrane"/>
    <property type="evidence" value="ECO:0007669"/>
    <property type="project" value="UniProtKB-SubCell"/>
</dbReference>
<keyword evidence="7 11" id="KW-0067">ATP-binding</keyword>
<evidence type="ECO:0000256" key="5">
    <source>
        <dbReference type="ARBA" id="ARBA00022519"/>
    </source>
</evidence>
<feature type="domain" description="ABC transporter" evidence="10">
    <location>
        <begin position="8"/>
        <end position="246"/>
    </location>
</feature>
<keyword evidence="8" id="KW-1278">Translocase</keyword>
<evidence type="ECO:0000256" key="1">
    <source>
        <dbReference type="ARBA" id="ARBA00004417"/>
    </source>
</evidence>
<evidence type="ECO:0000313" key="11">
    <source>
        <dbReference type="EMBL" id="MXN17434.1"/>
    </source>
</evidence>
<accession>A0A6L7FZB1</accession>
<dbReference type="InterPro" id="IPR003593">
    <property type="entry name" value="AAA+_ATPase"/>
</dbReference>
<dbReference type="EMBL" id="WUMU01000004">
    <property type="protein sequence ID" value="MXN17434.1"/>
    <property type="molecule type" value="Genomic_DNA"/>
</dbReference>
<keyword evidence="6" id="KW-0547">Nucleotide-binding</keyword>
<evidence type="ECO:0000256" key="7">
    <source>
        <dbReference type="ARBA" id="ARBA00022840"/>
    </source>
</evidence>
<protein>
    <submittedName>
        <fullName evidence="11">ATP-binding cassette domain-containing protein</fullName>
    </submittedName>
</protein>
<dbReference type="PROSITE" id="PS50893">
    <property type="entry name" value="ABC_TRANSPORTER_2"/>
    <property type="match status" value="1"/>
</dbReference>
<dbReference type="CDD" id="cd03257">
    <property type="entry name" value="ABC_NikE_OppD_transporters"/>
    <property type="match status" value="1"/>
</dbReference>
<dbReference type="SUPFAM" id="SSF52540">
    <property type="entry name" value="P-loop containing nucleoside triphosphate hydrolases"/>
    <property type="match status" value="1"/>
</dbReference>
<proteinExistence type="inferred from homology"/>
<reference evidence="11 12" key="1">
    <citation type="submission" date="2019-12" db="EMBL/GenBank/DDBJ databases">
        <authorList>
            <person name="Li M."/>
        </authorList>
    </citation>
    <scope>NUCLEOTIDE SEQUENCE [LARGE SCALE GENOMIC DNA]</scope>
    <source>
        <strain evidence="11 12">GBMRC 2024</strain>
    </source>
</reference>
<dbReference type="Proteomes" id="UP000477911">
    <property type="component" value="Unassembled WGS sequence"/>
</dbReference>
<evidence type="ECO:0000256" key="6">
    <source>
        <dbReference type="ARBA" id="ARBA00022741"/>
    </source>
</evidence>
<comment type="similarity">
    <text evidence="2">Belongs to the ABC transporter superfamily.</text>
</comment>
<evidence type="ECO:0000256" key="8">
    <source>
        <dbReference type="ARBA" id="ARBA00022967"/>
    </source>
</evidence>
<dbReference type="AlphaFoldDB" id="A0A6L7FZB1"/>
<keyword evidence="12" id="KW-1185">Reference proteome</keyword>
<dbReference type="PANTHER" id="PTHR43297:SF14">
    <property type="entry name" value="ATPASE AAA-TYPE CORE DOMAIN-CONTAINING PROTEIN"/>
    <property type="match status" value="1"/>
</dbReference>
<dbReference type="PANTHER" id="PTHR43297">
    <property type="entry name" value="OLIGOPEPTIDE TRANSPORT ATP-BINDING PROTEIN APPD"/>
    <property type="match status" value="1"/>
</dbReference>
<dbReference type="GO" id="GO:0005524">
    <property type="term" value="F:ATP binding"/>
    <property type="evidence" value="ECO:0007669"/>
    <property type="project" value="UniProtKB-KW"/>
</dbReference>
<evidence type="ECO:0000256" key="3">
    <source>
        <dbReference type="ARBA" id="ARBA00022448"/>
    </source>
</evidence>
<dbReference type="InterPro" id="IPR027417">
    <property type="entry name" value="P-loop_NTPase"/>
</dbReference>
<sequence>MTAPGLALQALSVTTTGPAPRRVLDDLSLTLVPGRVLALVGASGSGKSTAVSAALGVLSPGLRLSGGEIRLDGRPAAPKALRGRIVASVLQNPRSAFNPLRSMRDHVQETLRALGRDWDARRVHDTLSGVGIETPEQILPLYPFEMSGGMLQRVMIALALLSEAPYLFADEPTTDLDLVVQARILDLLADAQARHGLGMLLITHDMGVVARLADEVAVLDRGRIVEQAPVGDLFHAPRHPVSRMLIDAHLSLYDPEPAR</sequence>
<dbReference type="PROSITE" id="PS00211">
    <property type="entry name" value="ABC_TRANSPORTER_1"/>
    <property type="match status" value="1"/>
</dbReference>
<keyword evidence="3" id="KW-0813">Transport</keyword>
<keyword evidence="5" id="KW-0997">Cell inner membrane</keyword>
<name>A0A6L7FZB1_9RHOB</name>